<comment type="caution">
    <text evidence="1">The sequence shown here is derived from an EMBL/GenBank/DDBJ whole genome shotgun (WGS) entry which is preliminary data.</text>
</comment>
<dbReference type="PATRIC" id="fig|1121022.4.peg.2845"/>
<dbReference type="AlphaFoldDB" id="V4PQ80"/>
<evidence type="ECO:0000313" key="2">
    <source>
        <dbReference type="Proteomes" id="UP000017837"/>
    </source>
</evidence>
<gene>
    <name evidence="1" type="ORF">ABENE_13980</name>
</gene>
<dbReference type="EMBL" id="AWGB01000029">
    <property type="protein sequence ID" value="ESQ89484.1"/>
    <property type="molecule type" value="Genomic_DNA"/>
</dbReference>
<dbReference type="Proteomes" id="UP000017837">
    <property type="component" value="Unassembled WGS sequence"/>
</dbReference>
<organism evidence="1 2">
    <name type="scientific">Asticcacaulis benevestitus DSM 16100 = ATCC BAA-896</name>
    <dbReference type="NCBI Taxonomy" id="1121022"/>
    <lineage>
        <taxon>Bacteria</taxon>
        <taxon>Pseudomonadati</taxon>
        <taxon>Pseudomonadota</taxon>
        <taxon>Alphaproteobacteria</taxon>
        <taxon>Caulobacterales</taxon>
        <taxon>Caulobacteraceae</taxon>
        <taxon>Asticcacaulis</taxon>
    </lineage>
</organism>
<name>V4PQ80_9CAUL</name>
<protein>
    <submittedName>
        <fullName evidence="1">Uncharacterized protein</fullName>
    </submittedName>
</protein>
<accession>V4PQ80</accession>
<sequence>MAELPDVAAITGVVEVAPAHVAVASPVAVAAGAAATAVDESWADAFAASDFGAFCAIGSVGEAA</sequence>
<proteinExistence type="predicted"/>
<evidence type="ECO:0000313" key="1">
    <source>
        <dbReference type="EMBL" id="ESQ89484.1"/>
    </source>
</evidence>
<keyword evidence="2" id="KW-1185">Reference proteome</keyword>
<reference evidence="1 2" key="1">
    <citation type="journal article" date="2014" name="Nature">
        <title>Sequential evolution of bacterial morphology by co-option of a developmental regulator.</title>
        <authorList>
            <person name="Jiang C."/>
            <person name="Brown P.J."/>
            <person name="Ducret A."/>
            <person name="Brun Y.V."/>
        </authorList>
    </citation>
    <scope>NUCLEOTIDE SEQUENCE [LARGE SCALE GENOMIC DNA]</scope>
    <source>
        <strain evidence="1 2">DSM 16100</strain>
    </source>
</reference>